<comment type="caution">
    <text evidence="1">The sequence shown here is derived from an EMBL/GenBank/DDBJ whole genome shotgun (WGS) entry which is preliminary data.</text>
</comment>
<keyword evidence="1" id="KW-0489">Methyltransferase</keyword>
<protein>
    <submittedName>
        <fullName evidence="1">SAM-dependent methyltransferase</fullName>
    </submittedName>
</protein>
<accession>A0ABU0M476</accession>
<name>A0ABU0M476_9HYPH</name>
<organism evidence="1 2">
    <name type="scientific">Kaistia geumhonensis</name>
    <dbReference type="NCBI Taxonomy" id="410839"/>
    <lineage>
        <taxon>Bacteria</taxon>
        <taxon>Pseudomonadati</taxon>
        <taxon>Pseudomonadota</taxon>
        <taxon>Alphaproteobacteria</taxon>
        <taxon>Hyphomicrobiales</taxon>
        <taxon>Kaistiaceae</taxon>
        <taxon>Kaistia</taxon>
    </lineage>
</organism>
<dbReference type="Gene3D" id="3.40.50.150">
    <property type="entry name" value="Vaccinia Virus protein VP39"/>
    <property type="match status" value="1"/>
</dbReference>
<keyword evidence="2" id="KW-1185">Reference proteome</keyword>
<dbReference type="GO" id="GO:0008168">
    <property type="term" value="F:methyltransferase activity"/>
    <property type="evidence" value="ECO:0007669"/>
    <property type="project" value="UniProtKB-KW"/>
</dbReference>
<dbReference type="GO" id="GO:0032259">
    <property type="term" value="P:methylation"/>
    <property type="evidence" value="ECO:0007669"/>
    <property type="project" value="UniProtKB-KW"/>
</dbReference>
<dbReference type="SUPFAM" id="SSF53335">
    <property type="entry name" value="S-adenosyl-L-methionine-dependent methyltransferases"/>
    <property type="match status" value="1"/>
</dbReference>
<evidence type="ECO:0000313" key="1">
    <source>
        <dbReference type="EMBL" id="MDQ0515767.1"/>
    </source>
</evidence>
<proteinExistence type="predicted"/>
<gene>
    <name evidence="1" type="ORF">QO015_001380</name>
</gene>
<sequence>MLDERENRSPTWQRFAEGHRRLTPPLRPSEGDIETARRAIAEAGPRVVLFGMTPGLAGLGGDLTAFDHSQHVIDTVWSGDGPTRRAVLADWLSLDAAVGPFDAALGDGALNSVGAALPEMMGVVARLVKPGGVAALRVFAAPERAETPEDIRRDVLAGWSGNLHAMRWRLGMALAAGRPGFVLPVREIAACFDALFPDRDLLARQTGWSEAEIGAIDLTRDADYALAFPPVSTFVDLAGRHFAEVRVIEASGYPLASHCPTLVLRR</sequence>
<dbReference type="Proteomes" id="UP001223743">
    <property type="component" value="Unassembled WGS sequence"/>
</dbReference>
<dbReference type="RefSeq" id="WP_266280525.1">
    <property type="nucleotide sequence ID" value="NZ_JAPKNF010000001.1"/>
</dbReference>
<reference evidence="1 2" key="1">
    <citation type="submission" date="2023-07" db="EMBL/GenBank/DDBJ databases">
        <title>Genomic Encyclopedia of Type Strains, Phase IV (KMG-IV): sequencing the most valuable type-strain genomes for metagenomic binning, comparative biology and taxonomic classification.</title>
        <authorList>
            <person name="Goeker M."/>
        </authorList>
    </citation>
    <scope>NUCLEOTIDE SEQUENCE [LARGE SCALE GENOMIC DNA]</scope>
    <source>
        <strain evidence="1 2">B1-1</strain>
    </source>
</reference>
<keyword evidence="1" id="KW-0808">Transferase</keyword>
<dbReference type="EMBL" id="JAUSWJ010000001">
    <property type="protein sequence ID" value="MDQ0515767.1"/>
    <property type="molecule type" value="Genomic_DNA"/>
</dbReference>
<evidence type="ECO:0000313" key="2">
    <source>
        <dbReference type="Proteomes" id="UP001223743"/>
    </source>
</evidence>
<dbReference type="InterPro" id="IPR029063">
    <property type="entry name" value="SAM-dependent_MTases_sf"/>
</dbReference>